<sequence length="76" mass="8100">MLNFNHTPRPGLKREARSVQILSGAGKTGKMGRDGNSYIGSKEMGTTVIAGKPATVTYPKRQDGQIKLVIGQASLD</sequence>
<dbReference type="Proteomes" id="UP001597374">
    <property type="component" value="Unassembled WGS sequence"/>
</dbReference>
<gene>
    <name evidence="1" type="ORF">ACFSKP_06420</name>
</gene>
<name>A0ABW5CU46_9BACT</name>
<dbReference type="RefSeq" id="WP_250427528.1">
    <property type="nucleotide sequence ID" value="NZ_JALPRR010000001.1"/>
</dbReference>
<dbReference type="EMBL" id="JBHUIM010000001">
    <property type="protein sequence ID" value="MFD2245882.1"/>
    <property type="molecule type" value="Genomic_DNA"/>
</dbReference>
<organism evidence="1 2">
    <name type="scientific">Pontibacter ruber</name>
    <dbReference type="NCBI Taxonomy" id="1343895"/>
    <lineage>
        <taxon>Bacteria</taxon>
        <taxon>Pseudomonadati</taxon>
        <taxon>Bacteroidota</taxon>
        <taxon>Cytophagia</taxon>
        <taxon>Cytophagales</taxon>
        <taxon>Hymenobacteraceae</taxon>
        <taxon>Pontibacter</taxon>
    </lineage>
</organism>
<keyword evidence="2" id="KW-1185">Reference proteome</keyword>
<evidence type="ECO:0000313" key="1">
    <source>
        <dbReference type="EMBL" id="MFD2245882.1"/>
    </source>
</evidence>
<accession>A0ABW5CU46</accession>
<comment type="caution">
    <text evidence="1">The sequence shown here is derived from an EMBL/GenBank/DDBJ whole genome shotgun (WGS) entry which is preliminary data.</text>
</comment>
<evidence type="ECO:0000313" key="2">
    <source>
        <dbReference type="Proteomes" id="UP001597374"/>
    </source>
</evidence>
<protein>
    <recommendedName>
        <fullName evidence="3">50S ribosomal protein L2</fullName>
    </recommendedName>
</protein>
<reference evidence="2" key="1">
    <citation type="journal article" date="2019" name="Int. J. Syst. Evol. Microbiol.">
        <title>The Global Catalogue of Microorganisms (GCM) 10K type strain sequencing project: providing services to taxonomists for standard genome sequencing and annotation.</title>
        <authorList>
            <consortium name="The Broad Institute Genomics Platform"/>
            <consortium name="The Broad Institute Genome Sequencing Center for Infectious Disease"/>
            <person name="Wu L."/>
            <person name="Ma J."/>
        </authorList>
    </citation>
    <scope>NUCLEOTIDE SEQUENCE [LARGE SCALE GENOMIC DNA]</scope>
    <source>
        <strain evidence="2">CGMCC 4.1782</strain>
    </source>
</reference>
<evidence type="ECO:0008006" key="3">
    <source>
        <dbReference type="Google" id="ProtNLM"/>
    </source>
</evidence>
<proteinExistence type="predicted"/>